<dbReference type="Gene3D" id="3.40.50.2300">
    <property type="match status" value="1"/>
</dbReference>
<dbReference type="InterPro" id="IPR001789">
    <property type="entry name" value="Sig_transdc_resp-reg_receiver"/>
</dbReference>
<dbReference type="EMBL" id="JAVDWU010000010">
    <property type="protein sequence ID" value="MDR7152059.1"/>
    <property type="molecule type" value="Genomic_DNA"/>
</dbReference>
<comment type="caution">
    <text evidence="4">The sequence shown here is derived from an EMBL/GenBank/DDBJ whole genome shotgun (WGS) entry which is preliminary data.</text>
</comment>
<dbReference type="CDD" id="cd00156">
    <property type="entry name" value="REC"/>
    <property type="match status" value="1"/>
</dbReference>
<evidence type="ECO:0000259" key="3">
    <source>
        <dbReference type="PROSITE" id="PS50110"/>
    </source>
</evidence>
<feature type="domain" description="Response regulatory" evidence="3">
    <location>
        <begin position="232"/>
        <end position="349"/>
    </location>
</feature>
<proteinExistence type="predicted"/>
<feature type="modified residue" description="4-aspartylphosphate" evidence="1">
    <location>
        <position position="281"/>
    </location>
</feature>
<keyword evidence="5" id="KW-1185">Reference proteome</keyword>
<sequence>MAAAYSVALVGFAQSESATFESFFSLAARRPPAYAVQDEVSDAQILVVNADNQQALNLVQFAELPGRVLLLGNSDGGTGWPLQRKPVKLVAVLAALDALVGARTTRSDASPAGTAHGDSLLQGLDESMRLAGRRTPGAATSRTMAPAVRTARHTADSGFPVTRPMTREAVATPESTLAPRASSRSGVVRLTDFGGLDEMPSPPSSPATRSGRATRSAPAADKASLPDLPRGDMLLVAESLVEGRILHKRFKKYGLNIDWSREAKQALVMMQNHAYRLVVIDRLNGDPDALQVCRAAKQKKGPKGAPVVFMFAPTAGSMDRVKAGLAGSDAYLSRSVGEADLYRTLAQHRLVSLDGFAPTNIG</sequence>
<evidence type="ECO:0000313" key="4">
    <source>
        <dbReference type="EMBL" id="MDR7152059.1"/>
    </source>
</evidence>
<dbReference type="PROSITE" id="PS50110">
    <property type="entry name" value="RESPONSE_REGULATORY"/>
    <property type="match status" value="1"/>
</dbReference>
<keyword evidence="1" id="KW-0597">Phosphoprotein</keyword>
<reference evidence="4 5" key="1">
    <citation type="submission" date="2023-07" db="EMBL/GenBank/DDBJ databases">
        <title>Sorghum-associated microbial communities from plants grown in Nebraska, USA.</title>
        <authorList>
            <person name="Schachtman D."/>
        </authorList>
    </citation>
    <scope>NUCLEOTIDE SEQUENCE [LARGE SCALE GENOMIC DNA]</scope>
    <source>
        <strain evidence="4 5">4249</strain>
    </source>
</reference>
<organism evidence="4 5">
    <name type="scientific">Hydrogenophaga palleronii</name>
    <dbReference type="NCBI Taxonomy" id="65655"/>
    <lineage>
        <taxon>Bacteria</taxon>
        <taxon>Pseudomonadati</taxon>
        <taxon>Pseudomonadota</taxon>
        <taxon>Betaproteobacteria</taxon>
        <taxon>Burkholderiales</taxon>
        <taxon>Comamonadaceae</taxon>
        <taxon>Hydrogenophaga</taxon>
    </lineage>
</organism>
<evidence type="ECO:0000313" key="5">
    <source>
        <dbReference type="Proteomes" id="UP001265700"/>
    </source>
</evidence>
<evidence type="ECO:0000256" key="2">
    <source>
        <dbReference type="SAM" id="MobiDB-lite"/>
    </source>
</evidence>
<name>A0ABU1WRX2_9BURK</name>
<protein>
    <submittedName>
        <fullName evidence="4">CheY-like chemotaxis protein</fullName>
    </submittedName>
</protein>
<feature type="region of interest" description="Disordered" evidence="2">
    <location>
        <begin position="134"/>
        <end position="225"/>
    </location>
</feature>
<gene>
    <name evidence="4" type="ORF">J2W49_004035</name>
</gene>
<dbReference type="Proteomes" id="UP001265700">
    <property type="component" value="Unassembled WGS sequence"/>
</dbReference>
<dbReference type="InterPro" id="IPR011006">
    <property type="entry name" value="CheY-like_superfamily"/>
</dbReference>
<accession>A0ABU1WRX2</accession>
<dbReference type="SUPFAM" id="SSF52172">
    <property type="entry name" value="CheY-like"/>
    <property type="match status" value="1"/>
</dbReference>
<dbReference type="RefSeq" id="WP_310320433.1">
    <property type="nucleotide sequence ID" value="NZ_JAVDWU010000010.1"/>
</dbReference>
<evidence type="ECO:0000256" key="1">
    <source>
        <dbReference type="PROSITE-ProRule" id="PRU00169"/>
    </source>
</evidence>